<dbReference type="EMBL" id="CALQ01000655">
    <property type="protein sequence ID" value="CCM14722.1"/>
    <property type="molecule type" value="Genomic_DNA"/>
</dbReference>
<reference evidence="6" key="1">
    <citation type="submission" date="2012-08" db="EMBL/GenBank/DDBJ databases">
        <title>Comparative genomics of metastatic and non-metastatic Leishmania guyanensis provides insights into polygenic factors involved in Leishmania RNA virus infection.</title>
        <authorList>
            <person name="Smith D."/>
            <person name="Hertz-Fowler C."/>
            <person name="Martin R."/>
            <person name="Dickens N."/>
            <person name="Fasel N."/>
            <person name="Falquet L."/>
            <person name="Beverley S."/>
            <person name="Zangger H."/>
            <person name="Calderon-Copete S."/>
            <person name="Mottram J."/>
            <person name="Xenarios I."/>
        </authorList>
    </citation>
    <scope>NUCLEOTIDE SEQUENCE</scope>
    <source>
        <strain evidence="6">MHOM/BR/75/M4147/SSU:IR2SAT-LUC</strain>
    </source>
</reference>
<dbReference type="GO" id="GO:0005737">
    <property type="term" value="C:cytoplasm"/>
    <property type="evidence" value="ECO:0007669"/>
    <property type="project" value="UniProtKB-SubCell"/>
</dbReference>
<protein>
    <recommendedName>
        <fullName evidence="7">PCI domain-containing protein</fullName>
    </recommendedName>
</protein>
<evidence type="ECO:0008006" key="7">
    <source>
        <dbReference type="Google" id="ProtNLM"/>
    </source>
</evidence>
<dbReference type="PANTHER" id="PTHR14145:SF2">
    <property type="entry name" value="COP9 SIGNALOSOME COMPLEX SUBUNIT 1"/>
    <property type="match status" value="1"/>
</dbReference>
<keyword evidence="4" id="KW-0736">Signalosome</keyword>
<sequence length="602" mass="66160">MRRITDAMTVYTMVMPCLQTYARLSTSVLASSDKGETQAALSLLLQYLSRQSCNPSEVEALEQWGRKQGNEEWLQECGTDVMEVVKRRVTQRARALSEAVANRQEILMMDARNAGVPAVIRAADVYDRKRSGTATLVQWWHLSDDDPWSFTAAASCSHAARDGYDGYRFICLREALALVGPYLDLMRQAAATGDWDGVSRFFIEAASNIDRVSLRDDPAVIFGSLELSRLHLVLTFASRGGVASVENALQSTRVNDDMRRAAALLDRLGTKERDTAEEHLSHDASAASVSKVQAYWRLTLSYSAFFNTVAAYVDGLLGKFERCAKALLGDGTGTGVSLWGAARYPNIHFLPDSTAHVKHPGAHPGRTKMQSGACSVMSAVFPCSSNHIRATSSDYYLDEFAPLVTRVIAPASSFSTLVVLSAVGTLPLHVALTQLRTCVEFREVYESCGELTSLLDALWRGQLGVAWRCAQEAATRHLTREPHVQASVAKKLLQYVRRSLCFHYLRVRRTTLMADAAVDLGFESSEEIAETATALISGNYIDARIDLVRGAICSNELDNERCEETEGKIEAAALATLNFSALKVQFTCLSAERNLIALRDDG</sequence>
<keyword evidence="5" id="KW-0539">Nucleus</keyword>
<dbReference type="InterPro" id="IPR019585">
    <property type="entry name" value="Rpn7/CSN1"/>
</dbReference>
<comment type="subcellular location">
    <subcellularLocation>
        <location evidence="2">Cytoplasm</location>
    </subcellularLocation>
    <subcellularLocation>
        <location evidence="1">Nucleus</location>
    </subcellularLocation>
</comment>
<gene>
    <name evidence="6" type="primary">LgM4147LRVhigh.20.00770.00250</name>
    <name evidence="6" type="ORF">BN36_2022200</name>
</gene>
<name>A0A1E1IUB2_LEIGU</name>
<proteinExistence type="predicted"/>
<evidence type="ECO:0000256" key="2">
    <source>
        <dbReference type="ARBA" id="ARBA00004496"/>
    </source>
</evidence>
<evidence type="ECO:0000313" key="6">
    <source>
        <dbReference type="EMBL" id="CCM14722.1"/>
    </source>
</evidence>
<evidence type="ECO:0000256" key="1">
    <source>
        <dbReference type="ARBA" id="ARBA00004123"/>
    </source>
</evidence>
<accession>A0A1E1IUB2</accession>
<organism evidence="6">
    <name type="scientific">Leishmania guyanensis</name>
    <dbReference type="NCBI Taxonomy" id="5670"/>
    <lineage>
        <taxon>Eukaryota</taxon>
        <taxon>Discoba</taxon>
        <taxon>Euglenozoa</taxon>
        <taxon>Kinetoplastea</taxon>
        <taxon>Metakinetoplastina</taxon>
        <taxon>Trypanosomatida</taxon>
        <taxon>Trypanosomatidae</taxon>
        <taxon>Leishmaniinae</taxon>
        <taxon>Leishmania</taxon>
        <taxon>Leishmania guyanensis species complex</taxon>
    </lineage>
</organism>
<dbReference type="GO" id="GO:0008180">
    <property type="term" value="C:COP9 signalosome"/>
    <property type="evidence" value="ECO:0007669"/>
    <property type="project" value="UniProtKB-KW"/>
</dbReference>
<evidence type="ECO:0000256" key="5">
    <source>
        <dbReference type="ARBA" id="ARBA00023242"/>
    </source>
</evidence>
<evidence type="ECO:0000256" key="4">
    <source>
        <dbReference type="ARBA" id="ARBA00022790"/>
    </source>
</evidence>
<dbReference type="PANTHER" id="PTHR14145">
    <property type="entry name" value="26S PROTESOME SUBUNIT 6"/>
    <property type="match status" value="1"/>
</dbReference>
<evidence type="ECO:0000256" key="3">
    <source>
        <dbReference type="ARBA" id="ARBA00022490"/>
    </source>
</evidence>
<dbReference type="AlphaFoldDB" id="A0A1E1IUB2"/>
<keyword evidence="3" id="KW-0963">Cytoplasm</keyword>